<dbReference type="Pfam" id="PF13202">
    <property type="entry name" value="EF-hand_5"/>
    <property type="match status" value="1"/>
</dbReference>
<feature type="domain" description="EF-hand" evidence="2">
    <location>
        <begin position="59"/>
        <end position="94"/>
    </location>
</feature>
<evidence type="ECO:0000256" key="1">
    <source>
        <dbReference type="SAM" id="MobiDB-lite"/>
    </source>
</evidence>
<evidence type="ECO:0000259" key="2">
    <source>
        <dbReference type="PROSITE" id="PS50222"/>
    </source>
</evidence>
<feature type="compositionally biased region" description="Basic and acidic residues" evidence="1">
    <location>
        <begin position="26"/>
        <end position="35"/>
    </location>
</feature>
<sequence>MISSVGMNSTMSMMSASSMQRQPPPPDRDVFKVADSDSDGQVSATELKTLAAGIEKITGNSLNVEEALTTFDEDQSGSLSGEELYGLLSSQGFNPAEIIGGENGESGMAPPPPPPQQVSSAYAANAGGDTLGELIEYLQSQTGSGKDYTAFELTA</sequence>
<organism evidence="3 4">
    <name type="scientific">Desulfuromonas versatilis</name>
    <dbReference type="NCBI Taxonomy" id="2802975"/>
    <lineage>
        <taxon>Bacteria</taxon>
        <taxon>Pseudomonadati</taxon>
        <taxon>Thermodesulfobacteriota</taxon>
        <taxon>Desulfuromonadia</taxon>
        <taxon>Desulfuromonadales</taxon>
        <taxon>Desulfuromonadaceae</taxon>
        <taxon>Desulfuromonas</taxon>
    </lineage>
</organism>
<reference evidence="3 4" key="2">
    <citation type="journal article" date="2021" name="Int. J. Syst. Evol. Microbiol.">
        <title>Isolation and Polyphasic Characterization of Desulfuromonas versatilis sp. Nov., an Electrogenic Bacteria Capable of Versatile Metabolism Isolated from a Graphene Oxide-Reducing Enrichment Culture.</title>
        <authorList>
            <person name="Xie L."/>
            <person name="Yoshida N."/>
            <person name="Ishii S."/>
            <person name="Meng L."/>
        </authorList>
    </citation>
    <scope>NUCLEOTIDE SEQUENCE [LARGE SCALE GENOMIC DNA]</scope>
    <source>
        <strain evidence="3 4">NIT-T3</strain>
    </source>
</reference>
<dbReference type="InterPro" id="IPR002048">
    <property type="entry name" value="EF_hand_dom"/>
</dbReference>
<evidence type="ECO:0000313" key="3">
    <source>
        <dbReference type="EMBL" id="BCR06311.1"/>
    </source>
</evidence>
<dbReference type="InterPro" id="IPR011992">
    <property type="entry name" value="EF-hand-dom_pair"/>
</dbReference>
<feature type="region of interest" description="Disordered" evidence="1">
    <location>
        <begin position="1"/>
        <end position="38"/>
    </location>
</feature>
<dbReference type="Gene3D" id="1.10.238.10">
    <property type="entry name" value="EF-hand"/>
    <property type="match status" value="1"/>
</dbReference>
<dbReference type="SMART" id="SM00054">
    <property type="entry name" value="EFh"/>
    <property type="match status" value="2"/>
</dbReference>
<feature type="domain" description="EF-hand" evidence="2">
    <location>
        <begin position="28"/>
        <end position="57"/>
    </location>
</feature>
<dbReference type="PROSITE" id="PS00018">
    <property type="entry name" value="EF_HAND_1"/>
    <property type="match status" value="2"/>
</dbReference>
<protein>
    <recommendedName>
        <fullName evidence="2">EF-hand domain-containing protein</fullName>
    </recommendedName>
</protein>
<dbReference type="EMBL" id="AP024355">
    <property type="protein sequence ID" value="BCR06311.1"/>
    <property type="molecule type" value="Genomic_DNA"/>
</dbReference>
<dbReference type="PROSITE" id="PS50222">
    <property type="entry name" value="EF_HAND_2"/>
    <property type="match status" value="2"/>
</dbReference>
<accession>A0ABM8HTN1</accession>
<dbReference type="InterPro" id="IPR018247">
    <property type="entry name" value="EF_Hand_1_Ca_BS"/>
</dbReference>
<dbReference type="SUPFAM" id="SSF47473">
    <property type="entry name" value="EF-hand"/>
    <property type="match status" value="1"/>
</dbReference>
<feature type="compositionally biased region" description="Low complexity" evidence="1">
    <location>
        <begin position="7"/>
        <end position="19"/>
    </location>
</feature>
<gene>
    <name evidence="3" type="ORF">DESUT3_33800</name>
</gene>
<feature type="region of interest" description="Disordered" evidence="1">
    <location>
        <begin position="95"/>
        <end position="125"/>
    </location>
</feature>
<name>A0ABM8HTN1_9BACT</name>
<keyword evidence="4" id="KW-1185">Reference proteome</keyword>
<evidence type="ECO:0000313" key="4">
    <source>
        <dbReference type="Proteomes" id="UP001319827"/>
    </source>
</evidence>
<proteinExistence type="predicted"/>
<reference evidence="3 4" key="1">
    <citation type="journal article" date="2016" name="C (Basel)">
        <title>Selective Growth of and Electricity Production by Marine Exoelectrogenic Bacteria in Self-Aggregated Hydrogel of Microbially Reduced Graphene Oxide.</title>
        <authorList>
            <person name="Yoshida N."/>
            <person name="Goto Y."/>
            <person name="Miyata Y."/>
        </authorList>
    </citation>
    <scope>NUCLEOTIDE SEQUENCE [LARGE SCALE GENOMIC DNA]</scope>
    <source>
        <strain evidence="3 4">NIT-T3</strain>
    </source>
</reference>
<dbReference type="Proteomes" id="UP001319827">
    <property type="component" value="Chromosome"/>
</dbReference>